<evidence type="ECO:0000256" key="2">
    <source>
        <dbReference type="ARBA" id="ARBA00010835"/>
    </source>
</evidence>
<evidence type="ECO:0000256" key="1">
    <source>
        <dbReference type="ARBA" id="ARBA00002613"/>
    </source>
</evidence>
<dbReference type="SUPFAM" id="SSF75620">
    <property type="entry name" value="Release factor"/>
    <property type="match status" value="1"/>
</dbReference>
<dbReference type="InterPro" id="IPR005139">
    <property type="entry name" value="PCRF"/>
</dbReference>
<comment type="PTM">
    <text evidence="6">Methylated by PrmC. Methylation increases the termination efficiency of RF2.</text>
</comment>
<protein>
    <recommendedName>
        <fullName evidence="3 6">Peptide chain release factor 2</fullName>
        <shortName evidence="6">RF-2</shortName>
    </recommendedName>
</protein>
<dbReference type="GO" id="GO:0005737">
    <property type="term" value="C:cytoplasm"/>
    <property type="evidence" value="ECO:0007669"/>
    <property type="project" value="UniProtKB-SubCell"/>
</dbReference>
<dbReference type="SMART" id="SM00937">
    <property type="entry name" value="PCRF"/>
    <property type="match status" value="1"/>
</dbReference>
<feature type="coiled-coil region" evidence="7">
    <location>
        <begin position="70"/>
        <end position="116"/>
    </location>
</feature>
<feature type="domain" description="Prokaryotic-type class I peptide chain release factors" evidence="8">
    <location>
        <begin position="245"/>
        <end position="261"/>
    </location>
</feature>
<keyword evidence="5 6" id="KW-0648">Protein biosynthesis</keyword>
<dbReference type="InterPro" id="IPR045853">
    <property type="entry name" value="Pep_chain_release_fac_I_sf"/>
</dbReference>
<dbReference type="Gene3D" id="3.30.70.1660">
    <property type="match status" value="1"/>
</dbReference>
<dbReference type="PANTHER" id="PTHR43116">
    <property type="entry name" value="PEPTIDE CHAIN RELEASE FACTOR 2"/>
    <property type="match status" value="1"/>
</dbReference>
<dbReference type="HAMAP" id="MF_00094">
    <property type="entry name" value="Rel_fac_2"/>
    <property type="match status" value="1"/>
</dbReference>
<dbReference type="STRING" id="1410661.GCA_000702205_00990"/>
<evidence type="ECO:0000256" key="3">
    <source>
        <dbReference type="ARBA" id="ARBA00019192"/>
    </source>
</evidence>
<dbReference type="Pfam" id="PF00472">
    <property type="entry name" value="RF-1"/>
    <property type="match status" value="1"/>
</dbReference>
<proteinExistence type="inferred from homology"/>
<evidence type="ECO:0000256" key="7">
    <source>
        <dbReference type="SAM" id="Coils"/>
    </source>
</evidence>
<dbReference type="InterPro" id="IPR000352">
    <property type="entry name" value="Pep_chain_release_fac_I"/>
</dbReference>
<keyword evidence="4 6" id="KW-0488">Methylation</keyword>
<dbReference type="InterPro" id="IPR004374">
    <property type="entry name" value="PrfB"/>
</dbReference>
<evidence type="ECO:0000256" key="6">
    <source>
        <dbReference type="HAMAP-Rule" id="MF_00094"/>
    </source>
</evidence>
<dbReference type="NCBIfam" id="TIGR00020">
    <property type="entry name" value="prfB"/>
    <property type="match status" value="1"/>
</dbReference>
<comment type="function">
    <text evidence="1 6">Peptide chain release factor 2 directs the termination of translation in response to the peptide chain termination codons UGA and UAA.</text>
</comment>
<dbReference type="Pfam" id="PF03462">
    <property type="entry name" value="PCRF"/>
    <property type="match status" value="1"/>
</dbReference>
<name>A0A1H5X5F1_9FIRM</name>
<dbReference type="AlphaFoldDB" id="A0A1H5X5F1"/>
<dbReference type="Gene3D" id="1.20.58.410">
    <property type="entry name" value="Release factor"/>
    <property type="match status" value="1"/>
</dbReference>
<evidence type="ECO:0000259" key="8">
    <source>
        <dbReference type="PROSITE" id="PS00745"/>
    </source>
</evidence>
<evidence type="ECO:0000313" key="9">
    <source>
        <dbReference type="EMBL" id="SEG06803.1"/>
    </source>
</evidence>
<evidence type="ECO:0000256" key="5">
    <source>
        <dbReference type="ARBA" id="ARBA00022917"/>
    </source>
</evidence>
<dbReference type="FunFam" id="3.30.160.20:FF:000010">
    <property type="entry name" value="Peptide chain release factor 2"/>
    <property type="match status" value="1"/>
</dbReference>
<reference evidence="9 10" key="1">
    <citation type="submission" date="2016-10" db="EMBL/GenBank/DDBJ databases">
        <authorList>
            <person name="de Groot N.N."/>
        </authorList>
    </citation>
    <scope>NUCLEOTIDE SEQUENCE [LARGE SCALE GENOMIC DNA]</scope>
    <source>
        <strain evidence="9 10">D15d</strain>
    </source>
</reference>
<sequence length="377" mass="42817">MVEYDQFKLKLEALENPLKRIKESLDLDSKAKRIEEIEADMEAPGFWDNPDKSNKEMKELKSLKSSFENYDALKQSLEDIKTLIEMAEEDEDTSLVAEVEEELSKLETNMDNLRIETLLSGEYDSCNAILTLHAGAGGTESCDWCQMLYRMYTRWAEKHDYSYEIIDYLDGEEAGIKSVTIEISGDNAYGHLKSEHGIHRLVRISPFNAAGKRQTSFVSCDVMPDIDKDIDIEINDDDLRIDTYRSSGAGGQHINKTSSAIRITHLPTGIVVQCQNERSQHQNKDKAMQMLKSRLYLLAQEENAKNAADIRGDVKDINFGSQIRSYILQPYTMVKDHRTAKDIGNAQMVLDGDIDPFINAYLIYISTGQKANEETDN</sequence>
<keyword evidence="7" id="KW-0175">Coiled coil</keyword>
<feature type="modified residue" description="N5-methylglutamine" evidence="6">
    <location>
        <position position="252"/>
    </location>
</feature>
<evidence type="ECO:0000256" key="4">
    <source>
        <dbReference type="ARBA" id="ARBA00022481"/>
    </source>
</evidence>
<accession>A0A1H5X5F1</accession>
<dbReference type="Proteomes" id="UP000236726">
    <property type="component" value="Unassembled WGS sequence"/>
</dbReference>
<keyword evidence="6" id="KW-0963">Cytoplasm</keyword>
<organism evidence="9 10">
    <name type="scientific">Lachnospira multipara</name>
    <dbReference type="NCBI Taxonomy" id="28051"/>
    <lineage>
        <taxon>Bacteria</taxon>
        <taxon>Bacillati</taxon>
        <taxon>Bacillota</taxon>
        <taxon>Clostridia</taxon>
        <taxon>Lachnospirales</taxon>
        <taxon>Lachnospiraceae</taxon>
        <taxon>Lachnospira</taxon>
    </lineage>
</organism>
<comment type="subcellular location">
    <subcellularLocation>
        <location evidence="6">Cytoplasm</location>
    </subcellularLocation>
</comment>
<gene>
    <name evidence="6" type="primary">prfB</name>
    <name evidence="9" type="ORF">SAMN05216537_12212</name>
</gene>
<dbReference type="PROSITE" id="PS00745">
    <property type="entry name" value="RF_PROK_I"/>
    <property type="match status" value="1"/>
</dbReference>
<dbReference type="EMBL" id="FNUL01000022">
    <property type="protein sequence ID" value="SEG06803.1"/>
    <property type="molecule type" value="Genomic_DNA"/>
</dbReference>
<evidence type="ECO:0000313" key="10">
    <source>
        <dbReference type="Proteomes" id="UP000236726"/>
    </source>
</evidence>
<keyword evidence="10" id="KW-1185">Reference proteome</keyword>
<dbReference type="RefSeq" id="WP_027432183.1">
    <property type="nucleotide sequence ID" value="NZ_FNUL01000022.1"/>
</dbReference>
<dbReference type="Gene3D" id="3.30.160.20">
    <property type="match status" value="1"/>
</dbReference>
<dbReference type="GO" id="GO:0016149">
    <property type="term" value="F:translation release factor activity, codon specific"/>
    <property type="evidence" value="ECO:0007669"/>
    <property type="project" value="UniProtKB-UniRule"/>
</dbReference>
<comment type="similarity">
    <text evidence="2 6">Belongs to the prokaryotic/mitochondrial release factor family.</text>
</comment>
<dbReference type="PANTHER" id="PTHR43116:SF3">
    <property type="entry name" value="CLASS I PEPTIDE CHAIN RELEASE FACTOR"/>
    <property type="match status" value="1"/>
</dbReference>